<evidence type="ECO:0000256" key="5">
    <source>
        <dbReference type="PIRSR" id="PIRSR604294-1"/>
    </source>
</evidence>
<dbReference type="EMBL" id="JAAXOO010000001">
    <property type="protein sequence ID" value="NKY31688.1"/>
    <property type="molecule type" value="Genomic_DNA"/>
</dbReference>
<dbReference type="GO" id="GO:0046872">
    <property type="term" value="F:metal ion binding"/>
    <property type="evidence" value="ECO:0007669"/>
    <property type="project" value="UniProtKB-KW"/>
</dbReference>
<evidence type="ECO:0000256" key="4">
    <source>
        <dbReference type="ARBA" id="ARBA00023004"/>
    </source>
</evidence>
<proteinExistence type="inferred from homology"/>
<protein>
    <recommendedName>
        <fullName evidence="6">Dioxygenase</fullName>
        <ecNumber evidence="6">1.13.11.-</ecNumber>
    </recommendedName>
</protein>
<comment type="similarity">
    <text evidence="1 6">Belongs to the carotenoid oxygenase family.</text>
</comment>
<comment type="caution">
    <text evidence="7">The sequence shown here is derived from an EMBL/GenBank/DDBJ whole genome shotgun (WGS) entry which is preliminary data.</text>
</comment>
<feature type="binding site" evidence="5">
    <location>
        <position position="181"/>
    </location>
    <ligand>
        <name>Fe cation</name>
        <dbReference type="ChEBI" id="CHEBI:24875"/>
        <note>catalytic</note>
    </ligand>
</feature>
<reference evidence="7 8" key="1">
    <citation type="submission" date="2020-04" db="EMBL/GenBank/DDBJ databases">
        <title>MicrobeNet Type strains.</title>
        <authorList>
            <person name="Nicholson A.C."/>
        </authorList>
    </citation>
    <scope>NUCLEOTIDE SEQUENCE [LARGE SCALE GENOMIC DNA]</scope>
    <source>
        <strain evidence="7 8">DSM 45078</strain>
    </source>
</reference>
<dbReference type="PANTHER" id="PTHR10543">
    <property type="entry name" value="BETA-CAROTENE DIOXYGENASE"/>
    <property type="match status" value="1"/>
</dbReference>
<sequence>MAPHTPTTAAGTPMVPGMPLREFETLATEHDYLLTDESGTLPADLRGTLYRNGMGAWESGGSPVGHIFDGDGMLSVFTFDGEHVRFRNRYVRTTHFLRGQHTRGPAGRGTGTLRRDGGLRANAFRWPLSNQANTNVVWHAGELLALWEGGKPHAVDPDTLETKGVHDFAGGLRGFGSFSAHPKIDARTGELFNFGTTFLPFPGIAAYRVDTAGALHTLARWRTPVPRLNHDIGLTDRYLVFVIPPMTVSPVGMLPVFLGLRPLGSALGFRPDIGTEIVLIPRDGGRRIHLHTEALLHFHLTNCYDDGTDTVIELVRYTADFDTLWGHFQHRFRTAPEKPAFGGPLTRLRVTRTGRITREDLTDRISEFPQIDARTTGRPHRYSYSIDVAHHRKPPGDSDQDAGYEVVPSGVTVLDHARGTESTYEIPNYGSVCEAVFAPRSPGAPEGEGWLLTVEYLRDEHRSRLLVLDARYPDRGPVYVGGLRHHLPLGLHGSFTTRISG</sequence>
<evidence type="ECO:0000256" key="2">
    <source>
        <dbReference type="ARBA" id="ARBA00022723"/>
    </source>
</evidence>
<evidence type="ECO:0000313" key="8">
    <source>
        <dbReference type="Proteomes" id="UP000565715"/>
    </source>
</evidence>
<dbReference type="GO" id="GO:0010436">
    <property type="term" value="F:carotenoid dioxygenase activity"/>
    <property type="evidence" value="ECO:0007669"/>
    <property type="project" value="TreeGrafter"/>
</dbReference>
<feature type="binding site" evidence="5">
    <location>
        <position position="299"/>
    </location>
    <ligand>
        <name>Fe cation</name>
        <dbReference type="ChEBI" id="CHEBI:24875"/>
        <note>catalytic</note>
    </ligand>
</feature>
<gene>
    <name evidence="7" type="ORF">HGA13_01175</name>
</gene>
<evidence type="ECO:0000256" key="6">
    <source>
        <dbReference type="RuleBase" id="RU364048"/>
    </source>
</evidence>
<evidence type="ECO:0000256" key="1">
    <source>
        <dbReference type="ARBA" id="ARBA00006787"/>
    </source>
</evidence>
<dbReference type="GO" id="GO:0016121">
    <property type="term" value="P:carotene catabolic process"/>
    <property type="evidence" value="ECO:0007669"/>
    <property type="project" value="TreeGrafter"/>
</dbReference>
<evidence type="ECO:0000256" key="3">
    <source>
        <dbReference type="ARBA" id="ARBA00023002"/>
    </source>
</evidence>
<organism evidence="7 8">
    <name type="scientific">Nocardia speluncae</name>
    <dbReference type="NCBI Taxonomy" id="419477"/>
    <lineage>
        <taxon>Bacteria</taxon>
        <taxon>Bacillati</taxon>
        <taxon>Actinomycetota</taxon>
        <taxon>Actinomycetes</taxon>
        <taxon>Mycobacteriales</taxon>
        <taxon>Nocardiaceae</taxon>
        <taxon>Nocardia</taxon>
    </lineage>
</organism>
<feature type="binding site" evidence="5">
    <location>
        <position position="230"/>
    </location>
    <ligand>
        <name>Fe cation</name>
        <dbReference type="ChEBI" id="CHEBI:24875"/>
        <note>catalytic</note>
    </ligand>
</feature>
<comment type="cofactor">
    <cofactor evidence="5 6">
        <name>Fe(2+)</name>
        <dbReference type="ChEBI" id="CHEBI:29033"/>
    </cofactor>
    <text evidence="5 6">Binds 1 Fe(2+) ion per subunit.</text>
</comment>
<keyword evidence="2 5" id="KW-0479">Metal-binding</keyword>
<keyword evidence="6" id="KW-0223">Dioxygenase</keyword>
<accession>A0A846X714</accession>
<evidence type="ECO:0000313" key="7">
    <source>
        <dbReference type="EMBL" id="NKY31688.1"/>
    </source>
</evidence>
<dbReference type="RefSeq" id="WP_157112564.1">
    <property type="nucleotide sequence ID" value="NZ_JAAXOO010000001.1"/>
</dbReference>
<dbReference type="Proteomes" id="UP000565715">
    <property type="component" value="Unassembled WGS sequence"/>
</dbReference>
<dbReference type="PANTHER" id="PTHR10543:SF89">
    <property type="entry name" value="CAROTENOID 9,10(9',10')-CLEAVAGE DIOXYGENASE 1"/>
    <property type="match status" value="1"/>
</dbReference>
<keyword evidence="4 5" id="KW-0408">Iron</keyword>
<dbReference type="EC" id="1.13.11.-" evidence="6"/>
<dbReference type="InterPro" id="IPR004294">
    <property type="entry name" value="Carotenoid_Oase"/>
</dbReference>
<keyword evidence="3 6" id="KW-0560">Oxidoreductase</keyword>
<keyword evidence="8" id="KW-1185">Reference proteome</keyword>
<feature type="binding site" evidence="5">
    <location>
        <position position="492"/>
    </location>
    <ligand>
        <name>Fe cation</name>
        <dbReference type="ChEBI" id="CHEBI:24875"/>
        <note>catalytic</note>
    </ligand>
</feature>
<dbReference type="Pfam" id="PF03055">
    <property type="entry name" value="RPE65"/>
    <property type="match status" value="1"/>
</dbReference>
<name>A0A846X714_9NOCA</name>
<dbReference type="AlphaFoldDB" id="A0A846X714"/>